<gene>
    <name evidence="1" type="ORF">SCORR_v1c09550</name>
</gene>
<evidence type="ECO:0000313" key="2">
    <source>
        <dbReference type="Proteomes" id="UP000203229"/>
    </source>
</evidence>
<dbReference type="EMBL" id="CP022535">
    <property type="protein sequence ID" value="ASP28727.1"/>
    <property type="molecule type" value="Genomic_DNA"/>
</dbReference>
<name>A0A222EQE6_9MOLU</name>
<protein>
    <submittedName>
        <fullName evidence="1">Uncharacterized protein</fullName>
    </submittedName>
</protein>
<organism evidence="1 2">
    <name type="scientific">Spiroplasma corruscae</name>
    <dbReference type="NCBI Taxonomy" id="216934"/>
    <lineage>
        <taxon>Bacteria</taxon>
        <taxon>Bacillati</taxon>
        <taxon>Mycoplasmatota</taxon>
        <taxon>Mollicutes</taxon>
        <taxon>Entomoplasmatales</taxon>
        <taxon>Spiroplasmataceae</taxon>
        <taxon>Spiroplasma</taxon>
    </lineage>
</organism>
<accession>A0A222EQE6</accession>
<dbReference type="OrthoDB" id="388816at2"/>
<proteinExistence type="predicted"/>
<reference evidence="1 2" key="1">
    <citation type="submission" date="2017-07" db="EMBL/GenBank/DDBJ databases">
        <title>Complete genome sequence of Spiroplasma corruscae EC-1 (DSM 19793).</title>
        <authorList>
            <person name="Tsai Y.-M."/>
            <person name="Lo W.-S."/>
            <person name="Kuo C.-H."/>
        </authorList>
    </citation>
    <scope>NUCLEOTIDE SEQUENCE [LARGE SCALE GENOMIC DNA]</scope>
    <source>
        <strain evidence="1 2">EC-1</strain>
    </source>
</reference>
<sequence>MKNNIKPLNHEKIIINRVDVFYKNLKENIRNSFEVPKVVLDFFEDFPAINSIKEVERFGECVNSSIKEWKPINNENEIIIINYILSIIKNAMVVILSINTNLKKEGLEKNTIKTKKGVDVMISTAVQAIGVKFSDLTFKYNELMMEKDSQEVFKNFNLWLNTVIEQDSMLAFSMLIDNIFSFIDNYKKLNNKITSIKEDEFNNSRVTLFLDYIETYYLLVLILELVLTYPLNEGLMNETTFINMLPNINLFN</sequence>
<dbReference type="KEGG" id="scou:SCORR_v1c09550"/>
<keyword evidence="2" id="KW-1185">Reference proteome</keyword>
<dbReference type="AlphaFoldDB" id="A0A222EQE6"/>
<dbReference type="RefSeq" id="WP_094049729.1">
    <property type="nucleotide sequence ID" value="NZ_CP022535.1"/>
</dbReference>
<dbReference type="Proteomes" id="UP000203229">
    <property type="component" value="Chromosome"/>
</dbReference>
<evidence type="ECO:0000313" key="1">
    <source>
        <dbReference type="EMBL" id="ASP28727.1"/>
    </source>
</evidence>